<organism evidence="2">
    <name type="scientific">Chromera velia CCMP2878</name>
    <dbReference type="NCBI Taxonomy" id="1169474"/>
    <lineage>
        <taxon>Eukaryota</taxon>
        <taxon>Sar</taxon>
        <taxon>Alveolata</taxon>
        <taxon>Colpodellida</taxon>
        <taxon>Chromeraceae</taxon>
        <taxon>Chromera</taxon>
    </lineage>
</organism>
<accession>A0A0G4F6H7</accession>
<reference evidence="2" key="1">
    <citation type="submission" date="2014-11" db="EMBL/GenBank/DDBJ databases">
        <authorList>
            <person name="Otto D Thomas"/>
            <person name="Naeem Raeece"/>
        </authorList>
    </citation>
    <scope>NUCLEOTIDE SEQUENCE</scope>
</reference>
<dbReference type="EMBL" id="CDMZ01000158">
    <property type="protein sequence ID" value="CEM08019.1"/>
    <property type="molecule type" value="Genomic_DNA"/>
</dbReference>
<evidence type="ECO:0000256" key="1">
    <source>
        <dbReference type="SAM" id="MobiDB-lite"/>
    </source>
</evidence>
<gene>
    <name evidence="2" type="ORF">Cvel_15445</name>
</gene>
<name>A0A0G4F6H7_9ALVE</name>
<feature type="region of interest" description="Disordered" evidence="1">
    <location>
        <begin position="1"/>
        <end position="50"/>
    </location>
</feature>
<sequence length="1178" mass="130827">MTSCSLNEERNEIPSSCPEGLEPCADRTTGDPPCCQTETPKTTDTNDATDGATDPCPAGWVYVALDPESLVPAACIREVLPIPGCREGFYWSKDVRECLSVEEQAPKYESEWTRTLCEPQYFCSAEYEEEGDSCVATVAYPKQQVVKEVRVTNCPLLPLCLPGFSFDPEGVVCTRLLQDSGQVRVHRKTVEETCPWEYLCPEGFQALSPRVAAALPPVDPQRGQGRDRESWFFDLPDVGESEFDTEDDRGAPDECVFVESIPRATQKDDAEAVVPCDEAPRCPPGFLPRPSRDPEDRRTFEEVTQIEREGICGALRLASTERTEVLQRTECPFEFFCPEGYSVPPGVDPADLSFCVRGELLPLQSLSEEFVEGEEQQEECEIETKCPEETPTLCSAGCCGQLQLLPPLSGCVKAAQCSAITQENHPESVNTTDTRNETDQTELQFADCVRTDGSRVSPSSSKAEGCVQKCPEGFGSCSVLEEAAGIGVEGASMAGFCCRISIGTPIFYCPRECVRGRKKKKNEQRGHPPETDESLASTLPRLAYSQDSSFDLGRAPLGVGNFIQKWNKNWARIKPGDHDPYAAGTPPEPHFSCVRPVPKRKHGEEGGEENRTVLCPPGTEQVPPGFDLSFLGDIVVVHDLEGCVREYRRGNEREWSLPDFLFSGTLSWCLLTKQTEALQRCPPGCSRTIGRSPEEQAGEEAGGSTQPEEEGEPSQPVSEDPPPERRLRGLDDAHPEQTYSRLAETCEASVVSVSEGCPFGYEECEESKHGWAFGWKNETDGQTCCQLLTFEAPRECPLPCHSSEEWKATLKAEGIPDPNPQVTFKPSPLTDLIQVFLEKLEHKHVKCFRIVSRDDNFCPNSFVRCPTLPTMCCRVTRTPMLQLCPGRCTRRPPHLHEINHHGLPPPPCYREMEQDFFSCPEGWILTLRNESSEGLSPAHVCVRNETALPSLQCPPGCNAKGHIPLSSRTNPLLPFLPFFASSLADDTVTAGHHGCEMREQVTYRECPAQYADVGTACLQRSVVPRFWRCPQGCVEEQVQTNKLQNIFPDWHQWDRNFPPPQTDDWSQEAHPGHCFKYEERRIPTCDSPFEYFPERKTCLRMRRSSPEGLECPLASSAVPDDTKKSSGDGWPFRCVVFAEPSAMAGKTREPRPSQKDPDEATGLGEVREQSLQTSSDAG</sequence>
<feature type="compositionally biased region" description="Basic and acidic residues" evidence="1">
    <location>
        <begin position="1146"/>
        <end position="1158"/>
    </location>
</feature>
<dbReference type="AlphaFoldDB" id="A0A0G4F6H7"/>
<feature type="region of interest" description="Disordered" evidence="1">
    <location>
        <begin position="1109"/>
        <end position="1129"/>
    </location>
</feature>
<feature type="region of interest" description="Disordered" evidence="1">
    <location>
        <begin position="518"/>
        <end position="538"/>
    </location>
</feature>
<feature type="region of interest" description="Disordered" evidence="1">
    <location>
        <begin position="598"/>
        <end position="618"/>
    </location>
</feature>
<feature type="compositionally biased region" description="Basic and acidic residues" evidence="1">
    <location>
        <begin position="602"/>
        <end position="611"/>
    </location>
</feature>
<feature type="region of interest" description="Disordered" evidence="1">
    <location>
        <begin position="682"/>
        <end position="730"/>
    </location>
</feature>
<evidence type="ECO:0000313" key="2">
    <source>
        <dbReference type="EMBL" id="CEM08019.1"/>
    </source>
</evidence>
<dbReference type="VEuPathDB" id="CryptoDB:Cvel_15445"/>
<proteinExistence type="predicted"/>
<protein>
    <submittedName>
        <fullName evidence="2">Uncharacterized protein</fullName>
    </submittedName>
</protein>
<feature type="compositionally biased region" description="Polar residues" evidence="1">
    <location>
        <begin position="1169"/>
        <end position="1178"/>
    </location>
</feature>
<feature type="region of interest" description="Disordered" evidence="1">
    <location>
        <begin position="1141"/>
        <end position="1178"/>
    </location>
</feature>